<dbReference type="EMBL" id="LAZR01037180">
    <property type="protein sequence ID" value="KKL22871.1"/>
    <property type="molecule type" value="Genomic_DNA"/>
</dbReference>
<protein>
    <submittedName>
        <fullName evidence="1">Uncharacterized protein</fullName>
    </submittedName>
</protein>
<organism evidence="1">
    <name type="scientific">marine sediment metagenome</name>
    <dbReference type="NCBI Taxonomy" id="412755"/>
    <lineage>
        <taxon>unclassified sequences</taxon>
        <taxon>metagenomes</taxon>
        <taxon>ecological metagenomes</taxon>
    </lineage>
</organism>
<gene>
    <name evidence="1" type="ORF">LCGC14_2431060</name>
</gene>
<reference evidence="1" key="1">
    <citation type="journal article" date="2015" name="Nature">
        <title>Complex archaea that bridge the gap between prokaryotes and eukaryotes.</title>
        <authorList>
            <person name="Spang A."/>
            <person name="Saw J.H."/>
            <person name="Jorgensen S.L."/>
            <person name="Zaremba-Niedzwiedzka K."/>
            <person name="Martijn J."/>
            <person name="Lind A.E."/>
            <person name="van Eijk R."/>
            <person name="Schleper C."/>
            <person name="Guy L."/>
            <person name="Ettema T.J."/>
        </authorList>
    </citation>
    <scope>NUCLEOTIDE SEQUENCE</scope>
</reference>
<sequence>MSKKKRLTQAQRLAATMVDIMEPISGDCLCMDEPHEDHEEELRRDYNDPSCHSQYCPRYFFAYLTAVKEGKPTPV</sequence>
<name>A0A0F9DYW8_9ZZZZ</name>
<accession>A0A0F9DYW8</accession>
<comment type="caution">
    <text evidence="1">The sequence shown here is derived from an EMBL/GenBank/DDBJ whole genome shotgun (WGS) entry which is preliminary data.</text>
</comment>
<proteinExistence type="predicted"/>
<evidence type="ECO:0000313" key="1">
    <source>
        <dbReference type="EMBL" id="KKL22871.1"/>
    </source>
</evidence>
<dbReference type="AlphaFoldDB" id="A0A0F9DYW8"/>